<proteinExistence type="predicted"/>
<dbReference type="GO" id="GO:0031418">
    <property type="term" value="F:L-ascorbic acid binding"/>
    <property type="evidence" value="ECO:0007669"/>
    <property type="project" value="UniProtKB-KW"/>
</dbReference>
<sequence length="407" mass="45215">MRRDTVLATVLVLATFATRSLFVGPVETFFELLGVSNWPIYVEWRDAYSALHRPLQAGVLRDEWLDERLAGALRNTTHRDEALRGLVRREGAGVFTLPLLSQSFCEMLAEELAHYAAWQHGAMSPPNEMNDYGVVLSELGLGALMEALREHVLRPLAVALYARTDVDDTGSDNEAAAARAAAEAGAAACCDEHHAFTVRYAADEQPGLDMHHDDSDVTLNVCISATGRASAVDAQLERASRTEGSPIGSSLSFCGVVGHVDHRRFRFTLEHRVGVAVLHLGAQRHGVHDIVAGTRQNLIMWGRVRHSSRRTANGARLHPAELPPDERCLSWTHDGDYVRYRELPLEGVRRAKKREQMRQLLEAVHGMTDAQLEYLPAHHRPIMRMLRDLDSSQRDHPAGGPSMQQSE</sequence>
<gene>
    <name evidence="2" type="ORF">CLEP1334_LOCUS4600</name>
</gene>
<evidence type="ECO:0000256" key="1">
    <source>
        <dbReference type="ARBA" id="ARBA00022896"/>
    </source>
</evidence>
<dbReference type="Pfam" id="PF25238">
    <property type="entry name" value="OGFOD2-like"/>
    <property type="match status" value="1"/>
</dbReference>
<protein>
    <recommendedName>
        <fullName evidence="3">Fe2OG dioxygenase domain-containing protein</fullName>
    </recommendedName>
</protein>
<reference evidence="2" key="1">
    <citation type="submission" date="2021-01" db="EMBL/GenBank/DDBJ databases">
        <authorList>
            <person name="Corre E."/>
            <person name="Pelletier E."/>
            <person name="Niang G."/>
            <person name="Scheremetjew M."/>
            <person name="Finn R."/>
            <person name="Kale V."/>
            <person name="Holt S."/>
            <person name="Cochrane G."/>
            <person name="Meng A."/>
            <person name="Brown T."/>
            <person name="Cohen L."/>
        </authorList>
    </citation>
    <scope>NUCLEOTIDE SEQUENCE</scope>
    <source>
        <strain evidence="2">RCC1130</strain>
    </source>
</reference>
<evidence type="ECO:0008006" key="3">
    <source>
        <dbReference type="Google" id="ProtNLM"/>
    </source>
</evidence>
<dbReference type="PANTHER" id="PTHR24014:SF4">
    <property type="entry name" value="2-OXOGLUTARATE AND IRON-DEPENDENT OXYGENASE DOMAIN-CONTAINING PROTEIN 2"/>
    <property type="match status" value="1"/>
</dbReference>
<dbReference type="AlphaFoldDB" id="A0A7S0IRE6"/>
<name>A0A7S0IRE6_9EUKA</name>
<dbReference type="EMBL" id="HBER01009259">
    <property type="protein sequence ID" value="CAD8529348.1"/>
    <property type="molecule type" value="Transcribed_RNA"/>
</dbReference>
<accession>A0A7S0IRE6</accession>
<organism evidence="2">
    <name type="scientific">Calcidiscus leptoporus</name>
    <dbReference type="NCBI Taxonomy" id="127549"/>
    <lineage>
        <taxon>Eukaryota</taxon>
        <taxon>Haptista</taxon>
        <taxon>Haptophyta</taxon>
        <taxon>Prymnesiophyceae</taxon>
        <taxon>Coccolithales</taxon>
        <taxon>Calcidiscaceae</taxon>
        <taxon>Calcidiscus</taxon>
    </lineage>
</organism>
<evidence type="ECO:0000313" key="2">
    <source>
        <dbReference type="EMBL" id="CAD8529348.1"/>
    </source>
</evidence>
<keyword evidence="1" id="KW-0847">Vitamin C</keyword>
<dbReference type="PANTHER" id="PTHR24014">
    <property type="entry name" value="2-OXOGLUTARATE AND IRON-DEPENDENT OXYGENASE DOMAIN-CONTAINING PROTEIN 2"/>
    <property type="match status" value="1"/>
</dbReference>